<gene>
    <name evidence="1" type="ORF">TVAG_007250</name>
</gene>
<dbReference type="RefSeq" id="XP_001313124.1">
    <property type="nucleotide sequence ID" value="XM_001313123.1"/>
</dbReference>
<evidence type="ECO:0000313" key="1">
    <source>
        <dbReference type="EMBL" id="EAY00195.1"/>
    </source>
</evidence>
<keyword evidence="2" id="KW-1185">Reference proteome</keyword>
<dbReference type="KEGG" id="tva:4758014"/>
<organism evidence="1 2">
    <name type="scientific">Trichomonas vaginalis (strain ATCC PRA-98 / G3)</name>
    <dbReference type="NCBI Taxonomy" id="412133"/>
    <lineage>
        <taxon>Eukaryota</taxon>
        <taxon>Metamonada</taxon>
        <taxon>Parabasalia</taxon>
        <taxon>Trichomonadida</taxon>
        <taxon>Trichomonadidae</taxon>
        <taxon>Trichomonas</taxon>
    </lineage>
</organism>
<reference evidence="1" key="2">
    <citation type="journal article" date="2007" name="Science">
        <title>Draft genome sequence of the sexually transmitted pathogen Trichomonas vaginalis.</title>
        <authorList>
            <person name="Carlton J.M."/>
            <person name="Hirt R.P."/>
            <person name="Silva J.C."/>
            <person name="Delcher A.L."/>
            <person name="Schatz M."/>
            <person name="Zhao Q."/>
            <person name="Wortman J.R."/>
            <person name="Bidwell S.L."/>
            <person name="Alsmark U.C.M."/>
            <person name="Besteiro S."/>
            <person name="Sicheritz-Ponten T."/>
            <person name="Noel C.J."/>
            <person name="Dacks J.B."/>
            <person name="Foster P.G."/>
            <person name="Simillion C."/>
            <person name="Van de Peer Y."/>
            <person name="Miranda-Saavedra D."/>
            <person name="Barton G.J."/>
            <person name="Westrop G.D."/>
            <person name="Mueller S."/>
            <person name="Dessi D."/>
            <person name="Fiori P.L."/>
            <person name="Ren Q."/>
            <person name="Paulsen I."/>
            <person name="Zhang H."/>
            <person name="Bastida-Corcuera F.D."/>
            <person name="Simoes-Barbosa A."/>
            <person name="Brown M.T."/>
            <person name="Hayes R.D."/>
            <person name="Mukherjee M."/>
            <person name="Okumura C.Y."/>
            <person name="Schneider R."/>
            <person name="Smith A.J."/>
            <person name="Vanacova S."/>
            <person name="Villalvazo M."/>
            <person name="Haas B.J."/>
            <person name="Pertea M."/>
            <person name="Feldblyum T.V."/>
            <person name="Utterback T.R."/>
            <person name="Shu C.L."/>
            <person name="Osoegawa K."/>
            <person name="de Jong P.J."/>
            <person name="Hrdy I."/>
            <person name="Horvathova L."/>
            <person name="Zubacova Z."/>
            <person name="Dolezal P."/>
            <person name="Malik S.B."/>
            <person name="Logsdon J.M. Jr."/>
            <person name="Henze K."/>
            <person name="Gupta A."/>
            <person name="Wang C.C."/>
            <person name="Dunne R.L."/>
            <person name="Upcroft J.A."/>
            <person name="Upcroft P."/>
            <person name="White O."/>
            <person name="Salzberg S.L."/>
            <person name="Tang P."/>
            <person name="Chiu C.-H."/>
            <person name="Lee Y.-S."/>
            <person name="Embley T.M."/>
            <person name="Coombs G.H."/>
            <person name="Mottram J.C."/>
            <person name="Tachezy J."/>
            <person name="Fraser-Liggett C.M."/>
            <person name="Johnson P.J."/>
        </authorList>
    </citation>
    <scope>NUCLEOTIDE SEQUENCE [LARGE SCALE GENOMIC DNA]</scope>
    <source>
        <strain evidence="1">G3</strain>
    </source>
</reference>
<evidence type="ECO:0000313" key="2">
    <source>
        <dbReference type="Proteomes" id="UP000001542"/>
    </source>
</evidence>
<dbReference type="InParanoid" id="A2F4I6"/>
<dbReference type="eggNOG" id="ENOG502T1GC">
    <property type="taxonomic scope" value="Eukaryota"/>
</dbReference>
<dbReference type="OrthoDB" id="10643034at2759"/>
<dbReference type="EMBL" id="DS113610">
    <property type="protein sequence ID" value="EAY00195.1"/>
    <property type="molecule type" value="Genomic_DNA"/>
</dbReference>
<dbReference type="VEuPathDB" id="TrichDB:TVAG_007250"/>
<dbReference type="VEuPathDB" id="TrichDB:TVAGG3_0422130"/>
<proteinExistence type="predicted"/>
<dbReference type="Proteomes" id="UP000001542">
    <property type="component" value="Unassembled WGS sequence"/>
</dbReference>
<accession>A2F4I6</accession>
<dbReference type="AlphaFoldDB" id="A2F4I6"/>
<name>A2F4I6_TRIV3</name>
<protein>
    <submittedName>
        <fullName evidence="1">Uncharacterized protein</fullName>
    </submittedName>
</protein>
<reference evidence="1" key="1">
    <citation type="submission" date="2006-10" db="EMBL/GenBank/DDBJ databases">
        <authorList>
            <person name="Amadeo P."/>
            <person name="Zhao Q."/>
            <person name="Wortman J."/>
            <person name="Fraser-Liggett C."/>
            <person name="Carlton J."/>
        </authorList>
    </citation>
    <scope>NUCLEOTIDE SEQUENCE</scope>
    <source>
        <strain evidence="1">G3</strain>
    </source>
</reference>
<sequence length="718" mass="83477">MDDKLLDFYSDHMPSNVIQKLNQCLENADTMRQDIFYRERTINLLPLLAMTTYPSGVIPDKSQILKYIMCPEILSTRDVTPQFIQHSSLFVNFIYTKPELFAKVVVDRYGQQDFHFVIYSVVPAFFGFFVTLEHVEASLVFYQEVINIAPANIASVIVQPLFCSMSTFVYIEAVMTDFGAKFGVDPKIDDTRRRKDLIKQFSIELLQLIRQKIHLIPRQILAIFQFTVQSKWTLRELISLFFNHFFSHLSLAWVASSPYSHRVPVFQQVLTEATQNVKLVRDIFKSFLEVESKYEIPQGYKSFNLEYTQLFISIADIIVAAICFAASNKLPSSLTDVNYEIFPLEKRFCPYTIKIYRKNLRQPAKPNFIDRPLIFTNFTKIDVESNIIYDRIYRKLSSEKLLSDRTTYEFLLHEYENPYSQMLTDVTKSDQFKHYTFALSMNEMIEQSRNFEALLTFSVAFHDFEQWNNADLKRQVSLMTPMALNAAKAAMQYDQSNLSLAFKRASKNFVTVELKRQQFYTIISGEIQTAIEARASKFKDLEKKWTDHLQNCLKNIETGDIDRMPNTRKYNFWVCVEELRSLPCIIPPRQFGLLVSTIKKLKMVAGNDPRIPQKVLILSNCVKLPAIFLVSDKFIMKNPIYETLKDDSIISAWQQLGKYLIDFLSGTEAFEVMTSLESDMNQIPEFTQHVSDSDSGSSSSWWFTTKFNDYRLSSSDNI</sequence>